<reference evidence="1" key="1">
    <citation type="submission" date="2023-12" db="EMBL/GenBank/DDBJ databases">
        <title>Genome assembly of Anisodus tanguticus.</title>
        <authorList>
            <person name="Wang Y.-J."/>
        </authorList>
    </citation>
    <scope>NUCLEOTIDE SEQUENCE</scope>
    <source>
        <strain evidence="1">KB-2021</strain>
        <tissue evidence="1">Leaf</tissue>
    </source>
</reference>
<protein>
    <submittedName>
        <fullName evidence="1">Uncharacterized protein</fullName>
    </submittedName>
</protein>
<sequence length="167" mass="19014">MDCVGGQIDYYDYRKRDENYIIHMRQCMKKLNVDDRKNETRRSRAVCKVPSCKWFIYASKANQDEPFSIKTIGHDHNCGNQRDNTTIDSGFLTKNHQEEVQQQLRIEGPSAESSNATEASTPNVSNFISESQASMQSSSSFVTKQTIIVIGHKKKKMKKLPPEVHGA</sequence>
<accession>A0AAE1V2M0</accession>
<keyword evidence="2" id="KW-1185">Reference proteome</keyword>
<dbReference type="Proteomes" id="UP001291623">
    <property type="component" value="Unassembled WGS sequence"/>
</dbReference>
<dbReference type="AlphaFoldDB" id="A0AAE1V2M0"/>
<evidence type="ECO:0000313" key="2">
    <source>
        <dbReference type="Proteomes" id="UP001291623"/>
    </source>
</evidence>
<comment type="caution">
    <text evidence="1">The sequence shown here is derived from an EMBL/GenBank/DDBJ whole genome shotgun (WGS) entry which is preliminary data.</text>
</comment>
<organism evidence="1 2">
    <name type="scientific">Anisodus tanguticus</name>
    <dbReference type="NCBI Taxonomy" id="243964"/>
    <lineage>
        <taxon>Eukaryota</taxon>
        <taxon>Viridiplantae</taxon>
        <taxon>Streptophyta</taxon>
        <taxon>Embryophyta</taxon>
        <taxon>Tracheophyta</taxon>
        <taxon>Spermatophyta</taxon>
        <taxon>Magnoliopsida</taxon>
        <taxon>eudicotyledons</taxon>
        <taxon>Gunneridae</taxon>
        <taxon>Pentapetalae</taxon>
        <taxon>asterids</taxon>
        <taxon>lamiids</taxon>
        <taxon>Solanales</taxon>
        <taxon>Solanaceae</taxon>
        <taxon>Solanoideae</taxon>
        <taxon>Hyoscyameae</taxon>
        <taxon>Anisodus</taxon>
    </lineage>
</organism>
<dbReference type="EMBL" id="JAVYJV010000014">
    <property type="protein sequence ID" value="KAK4353978.1"/>
    <property type="molecule type" value="Genomic_DNA"/>
</dbReference>
<name>A0AAE1V2M0_9SOLA</name>
<evidence type="ECO:0000313" key="1">
    <source>
        <dbReference type="EMBL" id="KAK4353978.1"/>
    </source>
</evidence>
<proteinExistence type="predicted"/>
<gene>
    <name evidence="1" type="ORF">RND71_026172</name>
</gene>